<evidence type="ECO:0000313" key="3">
    <source>
        <dbReference type="EMBL" id="KZT06348.1"/>
    </source>
</evidence>
<feature type="signal peptide" evidence="2">
    <location>
        <begin position="1"/>
        <end position="23"/>
    </location>
</feature>
<dbReference type="InParanoid" id="A0A165E6S9"/>
<keyword evidence="2" id="KW-0732">Signal</keyword>
<evidence type="ECO:0000256" key="1">
    <source>
        <dbReference type="SAM" id="MobiDB-lite"/>
    </source>
</evidence>
<sequence>MRSPVIAFTLLAAAAVSPTLVAGAPTSPNPNSSIRNSARALPQPLDNLAGSPSLPKGHNLNAVPRGVPDLPAPVSAPNIESLPVIGQSQGGKKNDKQPTPEAHRAAEQQLHNPSPSTIDSYTSHRKRAQDQYTAGGNSYSGATTDTSGGEVVNYSKGGGAGGGDGIVNDGDNTGGDGGDGFSGFSFGGDGDGKGAGGNAYSGAVGPSEGGRVINKSDEFIENEEPSSSRPLSPDTGGTGGFNESGDAQGGDASNPVLPPRKRAQDQWTAGGNAYSGASSNVDGGDVINASNDDGGVFNGAPNTGGNAGETFSGEADGGDGNGYGPGGNAYSGAAGSAVGGSVVNAGGFVENEAPQTGGAGGVSQSGDAQGGDA</sequence>
<dbReference type="EMBL" id="KV427625">
    <property type="protein sequence ID" value="KZT06348.1"/>
    <property type="molecule type" value="Genomic_DNA"/>
</dbReference>
<accession>A0A165E6S9</accession>
<feature type="region of interest" description="Disordered" evidence="1">
    <location>
        <begin position="21"/>
        <end position="373"/>
    </location>
</feature>
<feature type="compositionally biased region" description="Low complexity" evidence="1">
    <location>
        <begin position="330"/>
        <end position="347"/>
    </location>
</feature>
<dbReference type="STRING" id="1314785.A0A165E6S9"/>
<dbReference type="GeneID" id="63824095"/>
<feature type="compositionally biased region" description="Basic and acidic residues" evidence="1">
    <location>
        <begin position="92"/>
        <end position="106"/>
    </location>
</feature>
<proteinExistence type="predicted"/>
<gene>
    <name evidence="3" type="ORF">LAESUDRAFT_714408</name>
</gene>
<keyword evidence="4" id="KW-1185">Reference proteome</keyword>
<organism evidence="3 4">
    <name type="scientific">Laetiporus sulphureus 93-53</name>
    <dbReference type="NCBI Taxonomy" id="1314785"/>
    <lineage>
        <taxon>Eukaryota</taxon>
        <taxon>Fungi</taxon>
        <taxon>Dikarya</taxon>
        <taxon>Basidiomycota</taxon>
        <taxon>Agaricomycotina</taxon>
        <taxon>Agaricomycetes</taxon>
        <taxon>Polyporales</taxon>
        <taxon>Laetiporus</taxon>
    </lineage>
</organism>
<evidence type="ECO:0000313" key="4">
    <source>
        <dbReference type="Proteomes" id="UP000076871"/>
    </source>
</evidence>
<dbReference type="AlphaFoldDB" id="A0A165E6S9"/>
<name>A0A165E6S9_9APHY</name>
<feature type="compositionally biased region" description="Gly residues" evidence="1">
    <location>
        <begin position="172"/>
        <end position="199"/>
    </location>
</feature>
<reference evidence="3 4" key="1">
    <citation type="journal article" date="2016" name="Mol. Biol. Evol.">
        <title>Comparative Genomics of Early-Diverging Mushroom-Forming Fungi Provides Insights into the Origins of Lignocellulose Decay Capabilities.</title>
        <authorList>
            <person name="Nagy L.G."/>
            <person name="Riley R."/>
            <person name="Tritt A."/>
            <person name="Adam C."/>
            <person name="Daum C."/>
            <person name="Floudas D."/>
            <person name="Sun H."/>
            <person name="Yadav J.S."/>
            <person name="Pangilinan J."/>
            <person name="Larsson K.H."/>
            <person name="Matsuura K."/>
            <person name="Barry K."/>
            <person name="Labutti K."/>
            <person name="Kuo R."/>
            <person name="Ohm R.A."/>
            <person name="Bhattacharya S.S."/>
            <person name="Shirouzu T."/>
            <person name="Yoshinaga Y."/>
            <person name="Martin F.M."/>
            <person name="Grigoriev I.V."/>
            <person name="Hibbett D.S."/>
        </authorList>
    </citation>
    <scope>NUCLEOTIDE SEQUENCE [LARGE SCALE GENOMIC DNA]</scope>
    <source>
        <strain evidence="3 4">93-53</strain>
    </source>
</reference>
<dbReference type="RefSeq" id="XP_040764088.1">
    <property type="nucleotide sequence ID" value="XM_040907066.1"/>
</dbReference>
<feature type="compositionally biased region" description="Gly residues" evidence="1">
    <location>
        <begin position="357"/>
        <end position="373"/>
    </location>
</feature>
<feature type="compositionally biased region" description="Gly residues" evidence="1">
    <location>
        <begin position="318"/>
        <end position="329"/>
    </location>
</feature>
<feature type="compositionally biased region" description="Gly residues" evidence="1">
    <location>
        <begin position="156"/>
        <end position="165"/>
    </location>
</feature>
<dbReference type="Proteomes" id="UP000076871">
    <property type="component" value="Unassembled WGS sequence"/>
</dbReference>
<feature type="chain" id="PRO_5007857010" evidence="2">
    <location>
        <begin position="24"/>
        <end position="373"/>
    </location>
</feature>
<protein>
    <submittedName>
        <fullName evidence="3">Uncharacterized protein</fullName>
    </submittedName>
</protein>
<dbReference type="OrthoDB" id="2803509at2759"/>
<evidence type="ECO:0000256" key="2">
    <source>
        <dbReference type="SAM" id="SignalP"/>
    </source>
</evidence>
<feature type="compositionally biased region" description="Polar residues" evidence="1">
    <location>
        <begin position="109"/>
        <end position="121"/>
    </location>
</feature>
<feature type="compositionally biased region" description="Polar residues" evidence="1">
    <location>
        <begin position="265"/>
        <end position="281"/>
    </location>
</feature>
<feature type="compositionally biased region" description="Polar residues" evidence="1">
    <location>
        <begin position="130"/>
        <end position="147"/>
    </location>
</feature>